<keyword evidence="4" id="KW-0812">Transmembrane</keyword>
<comment type="similarity">
    <text evidence="1">Belongs to the short-chain dehydrogenases/reductases (SDR) family.</text>
</comment>
<dbReference type="InterPro" id="IPR020904">
    <property type="entry name" value="Sc_DH/Rdtase_CS"/>
</dbReference>
<evidence type="ECO:0000256" key="2">
    <source>
        <dbReference type="ARBA" id="ARBA00022857"/>
    </source>
</evidence>
<dbReference type="Proteomes" id="UP001210925">
    <property type="component" value="Unassembled WGS sequence"/>
</dbReference>
<dbReference type="InterPro" id="IPR001138">
    <property type="entry name" value="Zn2Cys6_DnaBD"/>
</dbReference>
<feature type="transmembrane region" description="Helical" evidence="4">
    <location>
        <begin position="624"/>
        <end position="645"/>
    </location>
</feature>
<dbReference type="GO" id="GO:0000981">
    <property type="term" value="F:DNA-binding transcription factor activity, RNA polymerase II-specific"/>
    <property type="evidence" value="ECO:0007669"/>
    <property type="project" value="InterPro"/>
</dbReference>
<keyword evidence="3" id="KW-0560">Oxidoreductase</keyword>
<dbReference type="GO" id="GO:0016616">
    <property type="term" value="F:oxidoreductase activity, acting on the CH-OH group of donors, NAD or NADP as acceptor"/>
    <property type="evidence" value="ECO:0007669"/>
    <property type="project" value="TreeGrafter"/>
</dbReference>
<dbReference type="Gene3D" id="4.10.240.10">
    <property type="entry name" value="Zn(2)-C6 fungal-type DNA-binding domain"/>
    <property type="match status" value="1"/>
</dbReference>
<dbReference type="SUPFAM" id="SSF51735">
    <property type="entry name" value="NAD(P)-binding Rossmann-fold domains"/>
    <property type="match status" value="1"/>
</dbReference>
<organism evidence="6 7">
    <name type="scientific">Boothiomyces macroporosus</name>
    <dbReference type="NCBI Taxonomy" id="261099"/>
    <lineage>
        <taxon>Eukaryota</taxon>
        <taxon>Fungi</taxon>
        <taxon>Fungi incertae sedis</taxon>
        <taxon>Chytridiomycota</taxon>
        <taxon>Chytridiomycota incertae sedis</taxon>
        <taxon>Chytridiomycetes</taxon>
        <taxon>Rhizophydiales</taxon>
        <taxon>Terramycetaceae</taxon>
        <taxon>Boothiomyces</taxon>
    </lineage>
</organism>
<dbReference type="Pfam" id="PF00106">
    <property type="entry name" value="adh_short"/>
    <property type="match status" value="1"/>
</dbReference>
<dbReference type="PANTHER" id="PTHR24322">
    <property type="entry name" value="PKSB"/>
    <property type="match status" value="1"/>
</dbReference>
<sequence>MNTTPPATKRPKQACDVCRLRKRKCDGVRPICSPCMKTSRKHRDGAAQCGYSEGPAIRNSQTALSQALLSRLESVEAMLKPLTQLQTNVQAPVDERVKNLLVATEKVLSPSEIPQHRGNQYQKTNYMGNGYHTNNHFSAGFMEPDLSFFTDNAFIPKQSQPFIPTPVSIVPLSPTYSNEDDLENHLISLTSLFYIGSTFDSEERLVHPASRYSTINQRDIQLSHKLKNAMFFHAVFVSNHPQLFGNLTTISFADRLRVAEVYKLHLTTNVDVATQSHQEAYDDIRACLVHAMTLFCIGKTAEAITFISEAFQKGQAKNIFNPVTFSDTLDNSMITVDDLVSIMGNQNLIAQEKSLSKRDRKERYALWNMLMMVDTFASIATGAGFMMDESNYPDLHEVIGSKHPIQQPKQRKLKTHLAKNTIWEKSNLALMFDDLNETRHYFSGISFDFVEKEEFCMRNLRRAVRFSRSQKFKTNAYEAGKKGKEMHNEILVMLHSVPHGFNLIPSLEQFAPGNTAVDQIPSQLARLSVECCNGLLVNFAILTYVHLPLVQNKCTEKFALEAGKAEIYTPKDVMYATVRALEFMYKCGYIPLYPNDSPYGISEYDQNDLKNLYNLSLNPNVPSPLYACATSALISFIIASSALIAHRTEPVDTEVSNSLSTIVSTNILPCLLRNAGVWPAANYFALKLQDVAMGEKIYSLLFLDVIFSPIIWLTISLIPVGFLFPLLCFTLALSTFSLSLYRYLTRKPINWTNQTIVITGGSHGIGKQLVQKCLDKGSKVVVFDRIECPINHEHLVFRKCDLADKENVKKACVGINPTVLINNAGIVAGKLFKDADIEEIERTIQVNVLAHFYLLKQFLNDLVSISSVMGIVGAAYSVDYSCSKFAVAGYMESLRQDKVQVSTVYPGLVNTGMFLGVDHQYPYLTPQLETEMVVDKIIDILESGQGQEIYLPFYVKLTTALKIFPLEVNNLVRLITGANNDLKKYQGSVSKK</sequence>
<dbReference type="EMBL" id="JADGKB010000077">
    <property type="protein sequence ID" value="KAJ3254822.1"/>
    <property type="molecule type" value="Genomic_DNA"/>
</dbReference>
<reference evidence="6" key="1">
    <citation type="submission" date="2020-05" db="EMBL/GenBank/DDBJ databases">
        <title>Phylogenomic resolution of chytrid fungi.</title>
        <authorList>
            <person name="Stajich J.E."/>
            <person name="Amses K."/>
            <person name="Simmons R."/>
            <person name="Seto K."/>
            <person name="Myers J."/>
            <person name="Bonds A."/>
            <person name="Quandt C.A."/>
            <person name="Barry K."/>
            <person name="Liu P."/>
            <person name="Grigoriev I."/>
            <person name="Longcore J.E."/>
            <person name="James T.Y."/>
        </authorList>
    </citation>
    <scope>NUCLEOTIDE SEQUENCE</scope>
    <source>
        <strain evidence="6">PLAUS21</strain>
    </source>
</reference>
<dbReference type="AlphaFoldDB" id="A0AAD5UCZ3"/>
<keyword evidence="4" id="KW-0472">Membrane</keyword>
<dbReference type="PROSITE" id="PS00061">
    <property type="entry name" value="ADH_SHORT"/>
    <property type="match status" value="1"/>
</dbReference>
<protein>
    <recommendedName>
        <fullName evidence="5">Zn(2)-C6 fungal-type domain-containing protein</fullName>
    </recommendedName>
</protein>
<keyword evidence="7" id="KW-1185">Reference proteome</keyword>
<feature type="transmembrane region" description="Helical" evidence="4">
    <location>
        <begin position="697"/>
        <end position="718"/>
    </location>
</feature>
<dbReference type="GO" id="GO:0008270">
    <property type="term" value="F:zinc ion binding"/>
    <property type="evidence" value="ECO:0007669"/>
    <property type="project" value="InterPro"/>
</dbReference>
<evidence type="ECO:0000256" key="3">
    <source>
        <dbReference type="ARBA" id="ARBA00023002"/>
    </source>
</evidence>
<gene>
    <name evidence="6" type="ORF">HK103_006812</name>
</gene>
<proteinExistence type="inferred from homology"/>
<dbReference type="InterPro" id="IPR036291">
    <property type="entry name" value="NAD(P)-bd_dom_sf"/>
</dbReference>
<dbReference type="PRINTS" id="PR00081">
    <property type="entry name" value="GDHRDH"/>
</dbReference>
<feature type="transmembrane region" description="Helical" evidence="4">
    <location>
        <begin position="724"/>
        <end position="744"/>
    </location>
</feature>
<dbReference type="InterPro" id="IPR036864">
    <property type="entry name" value="Zn2-C6_fun-type_DNA-bd_sf"/>
</dbReference>
<keyword evidence="2" id="KW-0521">NADP</keyword>
<comment type="caution">
    <text evidence="6">The sequence shown here is derived from an EMBL/GenBank/DDBJ whole genome shotgun (WGS) entry which is preliminary data.</text>
</comment>
<keyword evidence="4" id="KW-1133">Transmembrane helix</keyword>
<dbReference type="PANTHER" id="PTHR24322:SF736">
    <property type="entry name" value="RETINOL DEHYDROGENASE 10"/>
    <property type="match status" value="1"/>
</dbReference>
<dbReference type="Gene3D" id="3.40.50.720">
    <property type="entry name" value="NAD(P)-binding Rossmann-like Domain"/>
    <property type="match status" value="1"/>
</dbReference>
<name>A0AAD5UCZ3_9FUNG</name>
<evidence type="ECO:0000313" key="7">
    <source>
        <dbReference type="Proteomes" id="UP001210925"/>
    </source>
</evidence>
<evidence type="ECO:0000256" key="4">
    <source>
        <dbReference type="SAM" id="Phobius"/>
    </source>
</evidence>
<evidence type="ECO:0000256" key="1">
    <source>
        <dbReference type="ARBA" id="ARBA00006484"/>
    </source>
</evidence>
<feature type="domain" description="Zn(2)-C6 fungal-type" evidence="5">
    <location>
        <begin position="14"/>
        <end position="51"/>
    </location>
</feature>
<dbReference type="Pfam" id="PF00172">
    <property type="entry name" value="Zn_clus"/>
    <property type="match status" value="1"/>
</dbReference>
<dbReference type="PROSITE" id="PS50048">
    <property type="entry name" value="ZN2_CY6_FUNGAL_2"/>
    <property type="match status" value="1"/>
</dbReference>
<dbReference type="SMART" id="SM00066">
    <property type="entry name" value="GAL4"/>
    <property type="match status" value="1"/>
</dbReference>
<evidence type="ECO:0000259" key="5">
    <source>
        <dbReference type="PROSITE" id="PS50048"/>
    </source>
</evidence>
<dbReference type="InterPro" id="IPR002347">
    <property type="entry name" value="SDR_fam"/>
</dbReference>
<evidence type="ECO:0000313" key="6">
    <source>
        <dbReference type="EMBL" id="KAJ3254822.1"/>
    </source>
</evidence>
<dbReference type="CDD" id="cd00067">
    <property type="entry name" value="GAL4"/>
    <property type="match status" value="1"/>
</dbReference>
<accession>A0AAD5UCZ3</accession>
<dbReference type="SUPFAM" id="SSF57701">
    <property type="entry name" value="Zn2/Cys6 DNA-binding domain"/>
    <property type="match status" value="1"/>
</dbReference>